<keyword evidence="2" id="KW-0813">Transport</keyword>
<keyword evidence="3 6" id="KW-0812">Transmembrane</keyword>
<dbReference type="Proteomes" id="UP000697127">
    <property type="component" value="Unassembled WGS sequence"/>
</dbReference>
<evidence type="ECO:0000256" key="1">
    <source>
        <dbReference type="ARBA" id="ARBA00004141"/>
    </source>
</evidence>
<feature type="transmembrane region" description="Helical" evidence="6">
    <location>
        <begin position="190"/>
        <end position="213"/>
    </location>
</feature>
<keyword evidence="4 6" id="KW-1133">Transmembrane helix</keyword>
<evidence type="ECO:0000313" key="8">
    <source>
        <dbReference type="EMBL" id="KAG0688995.1"/>
    </source>
</evidence>
<reference evidence="8" key="1">
    <citation type="submission" date="2020-11" db="EMBL/GenBank/DDBJ databases">
        <title>Kefir isolates.</title>
        <authorList>
            <person name="Marcisauskas S."/>
            <person name="Kim Y."/>
            <person name="Blasche S."/>
        </authorList>
    </citation>
    <scope>NUCLEOTIDE SEQUENCE</scope>
    <source>
        <strain evidence="8">Olga-1</strain>
    </source>
</reference>
<evidence type="ECO:0000256" key="6">
    <source>
        <dbReference type="SAM" id="Phobius"/>
    </source>
</evidence>
<comment type="caution">
    <text evidence="8">The sequence shown here is derived from an EMBL/GenBank/DDBJ whole genome shotgun (WGS) entry which is preliminary data.</text>
</comment>
<evidence type="ECO:0000313" key="9">
    <source>
        <dbReference type="Proteomes" id="UP000697127"/>
    </source>
</evidence>
<dbReference type="Gene3D" id="1.20.1250.20">
    <property type="entry name" value="MFS general substrate transporter like domains"/>
    <property type="match status" value="1"/>
</dbReference>
<dbReference type="GO" id="GO:0022857">
    <property type="term" value="F:transmembrane transporter activity"/>
    <property type="evidence" value="ECO:0007669"/>
    <property type="project" value="InterPro"/>
</dbReference>
<dbReference type="PANTHER" id="PTHR42718:SF9">
    <property type="entry name" value="MAJOR FACILITATOR SUPERFAMILY MULTIDRUG TRANSPORTER MFSC"/>
    <property type="match status" value="1"/>
</dbReference>
<keyword evidence="9" id="KW-1185">Reference proteome</keyword>
<gene>
    <name evidence="8" type="ORF">C6P40_000254</name>
</gene>
<dbReference type="Gene3D" id="1.20.1720.10">
    <property type="entry name" value="Multidrug resistance protein D"/>
    <property type="match status" value="1"/>
</dbReference>
<proteinExistence type="predicted"/>
<feature type="transmembrane region" description="Helical" evidence="6">
    <location>
        <begin position="347"/>
        <end position="367"/>
    </location>
</feature>
<evidence type="ECO:0000256" key="5">
    <source>
        <dbReference type="ARBA" id="ARBA00023136"/>
    </source>
</evidence>
<feature type="domain" description="Major facilitator superfamily (MFS) profile" evidence="7">
    <location>
        <begin position="29"/>
        <end position="512"/>
    </location>
</feature>
<feature type="transmembrane region" description="Helical" evidence="6">
    <location>
        <begin position="26"/>
        <end position="45"/>
    </location>
</feature>
<evidence type="ECO:0000256" key="4">
    <source>
        <dbReference type="ARBA" id="ARBA00022989"/>
    </source>
</evidence>
<feature type="transmembrane region" description="Helical" evidence="6">
    <location>
        <begin position="65"/>
        <end position="83"/>
    </location>
</feature>
<feature type="transmembrane region" description="Helical" evidence="6">
    <location>
        <begin position="225"/>
        <end position="245"/>
    </location>
</feature>
<dbReference type="PROSITE" id="PS50850">
    <property type="entry name" value="MFS"/>
    <property type="match status" value="1"/>
</dbReference>
<feature type="transmembrane region" description="Helical" evidence="6">
    <location>
        <begin position="130"/>
        <end position="147"/>
    </location>
</feature>
<feature type="transmembrane region" description="Helical" evidence="6">
    <location>
        <begin position="313"/>
        <end position="335"/>
    </location>
</feature>
<name>A0A9P6WKU5_9ASCO</name>
<protein>
    <recommendedName>
        <fullName evidence="7">Major facilitator superfamily (MFS) profile domain-containing protein</fullName>
    </recommendedName>
</protein>
<dbReference type="GO" id="GO:0016020">
    <property type="term" value="C:membrane"/>
    <property type="evidence" value="ECO:0007669"/>
    <property type="project" value="UniProtKB-SubCell"/>
</dbReference>
<feature type="transmembrane region" description="Helical" evidence="6">
    <location>
        <begin position="95"/>
        <end position="124"/>
    </location>
</feature>
<evidence type="ECO:0000259" key="7">
    <source>
        <dbReference type="PROSITE" id="PS50850"/>
    </source>
</evidence>
<dbReference type="InterPro" id="IPR011701">
    <property type="entry name" value="MFS"/>
</dbReference>
<feature type="transmembrane region" description="Helical" evidence="6">
    <location>
        <begin position="257"/>
        <end position="274"/>
    </location>
</feature>
<feature type="transmembrane region" description="Helical" evidence="6">
    <location>
        <begin position="154"/>
        <end position="178"/>
    </location>
</feature>
<dbReference type="AlphaFoldDB" id="A0A9P6WKU5"/>
<feature type="transmembrane region" description="Helical" evidence="6">
    <location>
        <begin position="379"/>
        <end position="396"/>
    </location>
</feature>
<evidence type="ECO:0000256" key="2">
    <source>
        <dbReference type="ARBA" id="ARBA00022448"/>
    </source>
</evidence>
<dbReference type="SUPFAM" id="SSF103473">
    <property type="entry name" value="MFS general substrate transporter"/>
    <property type="match status" value="1"/>
</dbReference>
<feature type="transmembrane region" description="Helical" evidence="6">
    <location>
        <begin position="488"/>
        <end position="508"/>
    </location>
</feature>
<feature type="transmembrane region" description="Helical" evidence="6">
    <location>
        <begin position="446"/>
        <end position="468"/>
    </location>
</feature>
<dbReference type="InterPro" id="IPR020846">
    <property type="entry name" value="MFS_dom"/>
</dbReference>
<dbReference type="Pfam" id="PF07690">
    <property type="entry name" value="MFS_1"/>
    <property type="match status" value="1"/>
</dbReference>
<sequence>MINSISKIKEAYLWARNIVPMERRNVFVVYFFVLLATCLDNLNTATAFTLQANIQEVFKTDSSTASWVLSGYALTLGSFILVSGKISDIIGSHNFYLLGLLVLWICSLICACLPTTSIITLIVFRAFQGIGASALVPSTLALAANYFTGKYAKYLPAAVVSFIVALTGIFGIGMVLGGAFSETSIGYKSYFYFVFAYGLVINIILLFIIIPIEKTKEHENMKLKNIDFIGSALSIIGALLIILGLTEGGENWRKPKAYVPLIVGFFTFISSLLYERFYLKRFQQKNEHKDKSEDWRLQVELLYPPEIINIPNFLNLLIITGMYYSTFTMITAVGVQYYSLVEGDSPIIVAVKVLPFSIGLIFGALVYRPSYFNKLGLKRTFILSAIITLGTCIWFSRIDFRKNNSYWKFGFASMLLYGYGINMYFNIYIGVVVSNTPLHLQGVVNGIYQTCSQVLLSIGNALVPSIVGNIQLATTENAQLIIHNKLKTVLYVAMGFHVVILLIMIIFVKESKPKEEITAPISESDNIDIEKNVTNDQDLTNQQTNEKISDVCSEKEDEEHCNAICLGENESQSIDSMYEA</sequence>
<comment type="subcellular location">
    <subcellularLocation>
        <location evidence="1">Membrane</location>
        <topology evidence="1">Multi-pass membrane protein</topology>
    </subcellularLocation>
</comment>
<dbReference type="InterPro" id="IPR036259">
    <property type="entry name" value="MFS_trans_sf"/>
</dbReference>
<dbReference type="EMBL" id="PUHW01000108">
    <property type="protein sequence ID" value="KAG0688995.1"/>
    <property type="molecule type" value="Genomic_DNA"/>
</dbReference>
<evidence type="ECO:0000256" key="3">
    <source>
        <dbReference type="ARBA" id="ARBA00022692"/>
    </source>
</evidence>
<keyword evidence="5 6" id="KW-0472">Membrane</keyword>
<organism evidence="8 9">
    <name type="scientific">Pichia californica</name>
    <dbReference type="NCBI Taxonomy" id="460514"/>
    <lineage>
        <taxon>Eukaryota</taxon>
        <taxon>Fungi</taxon>
        <taxon>Dikarya</taxon>
        <taxon>Ascomycota</taxon>
        <taxon>Saccharomycotina</taxon>
        <taxon>Pichiomycetes</taxon>
        <taxon>Pichiales</taxon>
        <taxon>Pichiaceae</taxon>
        <taxon>Pichia</taxon>
    </lineage>
</organism>
<accession>A0A9P6WKU5</accession>
<feature type="transmembrane region" description="Helical" evidence="6">
    <location>
        <begin position="416"/>
        <end position="434"/>
    </location>
</feature>
<dbReference type="PANTHER" id="PTHR42718">
    <property type="entry name" value="MAJOR FACILITATOR SUPERFAMILY MULTIDRUG TRANSPORTER MFSC"/>
    <property type="match status" value="1"/>
</dbReference>